<dbReference type="AlphaFoldDB" id="E5YB68"/>
<reference evidence="2 3" key="2">
    <citation type="submission" date="2013-04" db="EMBL/GenBank/DDBJ databases">
        <title>The Genome Sequence of Bilophila wadsworthia 3_1_6.</title>
        <authorList>
            <consortium name="The Broad Institute Genomics Platform"/>
            <person name="Earl A."/>
            <person name="Ward D."/>
            <person name="Feldgarden M."/>
            <person name="Gevers D."/>
            <person name="Sibley C."/>
            <person name="Strauss J."/>
            <person name="Allen-Vercoe E."/>
            <person name="Walker B."/>
            <person name="Young S."/>
            <person name="Zeng Q."/>
            <person name="Gargeya S."/>
            <person name="Fitzgerald M."/>
            <person name="Haas B."/>
            <person name="Abouelleil A."/>
            <person name="Allen A.W."/>
            <person name="Alvarado L."/>
            <person name="Arachchi H.M."/>
            <person name="Berlin A.M."/>
            <person name="Chapman S.B."/>
            <person name="Gainer-Dewar J."/>
            <person name="Goldberg J."/>
            <person name="Griggs A."/>
            <person name="Gujja S."/>
            <person name="Hansen M."/>
            <person name="Howarth C."/>
            <person name="Imamovic A."/>
            <person name="Ireland A."/>
            <person name="Larimer J."/>
            <person name="McCowan C."/>
            <person name="Murphy C."/>
            <person name="Pearson M."/>
            <person name="Poon T.W."/>
            <person name="Priest M."/>
            <person name="Roberts A."/>
            <person name="Saif S."/>
            <person name="Shea T."/>
            <person name="Sisk P."/>
            <person name="Sykes S."/>
            <person name="Wortman J."/>
            <person name="Nusbaum C."/>
            <person name="Birren B."/>
        </authorList>
    </citation>
    <scope>NUCLEOTIDE SEQUENCE [LARGE SCALE GENOMIC DNA]</scope>
    <source>
        <strain evidence="2 3">3_1_6</strain>
    </source>
</reference>
<dbReference type="RefSeq" id="WP_005030282.1">
    <property type="nucleotide sequence ID" value="NZ_KE150238.1"/>
</dbReference>
<evidence type="ECO:0000313" key="3">
    <source>
        <dbReference type="Proteomes" id="UP000006034"/>
    </source>
</evidence>
<evidence type="ECO:0000256" key="1">
    <source>
        <dbReference type="SAM" id="MobiDB-lite"/>
    </source>
</evidence>
<comment type="caution">
    <text evidence="2">The sequence shown here is derived from an EMBL/GenBank/DDBJ whole genome shotgun (WGS) entry which is preliminary data.</text>
</comment>
<feature type="compositionally biased region" description="Low complexity" evidence="1">
    <location>
        <begin position="1"/>
        <end position="12"/>
    </location>
</feature>
<accession>E5YB68</accession>
<proteinExistence type="predicted"/>
<gene>
    <name evidence="2" type="ORF">HMPREF0179_03441</name>
</gene>
<evidence type="ECO:0000313" key="2">
    <source>
        <dbReference type="EMBL" id="EFV42764.1"/>
    </source>
</evidence>
<dbReference type="EMBL" id="ADCP02000001">
    <property type="protein sequence ID" value="EFV42764.1"/>
    <property type="molecule type" value="Genomic_DNA"/>
</dbReference>
<dbReference type="Proteomes" id="UP000006034">
    <property type="component" value="Unassembled WGS sequence"/>
</dbReference>
<dbReference type="HOGENOM" id="CLU_2987491_0_0_7"/>
<dbReference type="STRING" id="563192.HMPREF0179_03441"/>
<reference evidence="2 3" key="1">
    <citation type="submission" date="2010-10" db="EMBL/GenBank/DDBJ databases">
        <authorList>
            <consortium name="The Broad Institute Genome Sequencing Platform"/>
            <person name="Ward D."/>
            <person name="Earl A."/>
            <person name="Feldgarden M."/>
            <person name="Young S.K."/>
            <person name="Gargeya S."/>
            <person name="Zeng Q."/>
            <person name="Alvarado L."/>
            <person name="Berlin A."/>
            <person name="Bochicchio J."/>
            <person name="Chapman S.B."/>
            <person name="Chen Z."/>
            <person name="Freedman E."/>
            <person name="Gellesch M."/>
            <person name="Goldberg J."/>
            <person name="Griggs A."/>
            <person name="Gujja S."/>
            <person name="Heilman E."/>
            <person name="Heiman D."/>
            <person name="Howarth C."/>
            <person name="Mehta T."/>
            <person name="Neiman D."/>
            <person name="Pearson M."/>
            <person name="Roberts A."/>
            <person name="Saif S."/>
            <person name="Shea T."/>
            <person name="Shenoy N."/>
            <person name="Sisk P."/>
            <person name="Stolte C."/>
            <person name="Sykes S."/>
            <person name="White J."/>
            <person name="Yandava C."/>
            <person name="Allen-Vercoe E."/>
            <person name="Sibley C."/>
            <person name="Ambrose C.E."/>
            <person name="Strauss J."/>
            <person name="Daigneault M."/>
            <person name="Haas B."/>
            <person name="Nusbaum C."/>
            <person name="Birren B."/>
        </authorList>
    </citation>
    <scope>NUCLEOTIDE SEQUENCE [LARGE SCALE GENOMIC DNA]</scope>
    <source>
        <strain evidence="2 3">3_1_6</strain>
    </source>
</reference>
<protein>
    <submittedName>
        <fullName evidence="2">Uncharacterized protein</fullName>
    </submittedName>
</protein>
<sequence length="57" mass="5706">MANVNSAAVNNNGTKKAPEAPQLTLSHPGEATAPAVPPKPGTPIPVGHSGTLVRIDN</sequence>
<dbReference type="GeneID" id="78087826"/>
<organism evidence="2 3">
    <name type="scientific">Bilophila wadsworthia (strain 3_1_6)</name>
    <dbReference type="NCBI Taxonomy" id="563192"/>
    <lineage>
        <taxon>Bacteria</taxon>
        <taxon>Pseudomonadati</taxon>
        <taxon>Thermodesulfobacteriota</taxon>
        <taxon>Desulfovibrionia</taxon>
        <taxon>Desulfovibrionales</taxon>
        <taxon>Desulfovibrionaceae</taxon>
        <taxon>Bilophila</taxon>
    </lineage>
</organism>
<keyword evidence="3" id="KW-1185">Reference proteome</keyword>
<name>E5YB68_BILW3</name>
<feature type="region of interest" description="Disordered" evidence="1">
    <location>
        <begin position="1"/>
        <end position="57"/>
    </location>
</feature>